<protein>
    <submittedName>
        <fullName evidence="2">Uncharacterized protein</fullName>
    </submittedName>
</protein>
<dbReference type="EMBL" id="JADCTT010000015">
    <property type="protein sequence ID" value="KAF9744260.1"/>
    <property type="molecule type" value="Genomic_DNA"/>
</dbReference>
<proteinExistence type="predicted"/>
<dbReference type="AlphaFoldDB" id="A0A8H7K315"/>
<feature type="region of interest" description="Disordered" evidence="1">
    <location>
        <begin position="1"/>
        <end position="22"/>
    </location>
</feature>
<gene>
    <name evidence="2" type="ORF">IM811_005840</name>
</gene>
<feature type="compositionally biased region" description="Basic and acidic residues" evidence="1">
    <location>
        <begin position="9"/>
        <end position="22"/>
    </location>
</feature>
<evidence type="ECO:0000313" key="2">
    <source>
        <dbReference type="EMBL" id="KAF9744260.1"/>
    </source>
</evidence>
<reference evidence="2" key="1">
    <citation type="submission" date="2020-10" db="EMBL/GenBank/DDBJ databases">
        <title>High-Quality Genome Resource of Clonostachys rosea strain S41 by Oxford Nanopore Long-Read Sequencing.</title>
        <authorList>
            <person name="Wang H."/>
        </authorList>
    </citation>
    <scope>NUCLEOTIDE SEQUENCE</scope>
    <source>
        <strain evidence="2">S41</strain>
    </source>
</reference>
<evidence type="ECO:0000313" key="3">
    <source>
        <dbReference type="Proteomes" id="UP000616885"/>
    </source>
</evidence>
<evidence type="ECO:0000256" key="1">
    <source>
        <dbReference type="SAM" id="MobiDB-lite"/>
    </source>
</evidence>
<sequence>MSQPAKSHQRNDSRDEPDALSWDERRIAAEVVNLDIAEERDEELDRHKVSARYTKGGELRFTDILSRTFDTNATLWLPSEDGYTCEINGVVYFTKKIKPRK</sequence>
<dbReference type="Proteomes" id="UP000616885">
    <property type="component" value="Unassembled WGS sequence"/>
</dbReference>
<name>A0A8H7K315_BIOOC</name>
<accession>A0A8H7K315</accession>
<organism evidence="2 3">
    <name type="scientific">Bionectria ochroleuca</name>
    <name type="common">Gliocladium roseum</name>
    <dbReference type="NCBI Taxonomy" id="29856"/>
    <lineage>
        <taxon>Eukaryota</taxon>
        <taxon>Fungi</taxon>
        <taxon>Dikarya</taxon>
        <taxon>Ascomycota</taxon>
        <taxon>Pezizomycotina</taxon>
        <taxon>Sordariomycetes</taxon>
        <taxon>Hypocreomycetidae</taxon>
        <taxon>Hypocreales</taxon>
        <taxon>Bionectriaceae</taxon>
        <taxon>Clonostachys</taxon>
    </lineage>
</organism>
<comment type="caution">
    <text evidence="2">The sequence shown here is derived from an EMBL/GenBank/DDBJ whole genome shotgun (WGS) entry which is preliminary data.</text>
</comment>